<protein>
    <submittedName>
        <fullName evidence="1">Uncharacterized protein</fullName>
    </submittedName>
</protein>
<comment type="caution">
    <text evidence="1">The sequence shown here is derived from an EMBL/GenBank/DDBJ whole genome shotgun (WGS) entry which is preliminary data.</text>
</comment>
<keyword evidence="2" id="KW-1185">Reference proteome</keyword>
<organism evidence="1 2">
    <name type="scientific">Vespula pensylvanica</name>
    <name type="common">Western yellow jacket</name>
    <name type="synonym">Wasp</name>
    <dbReference type="NCBI Taxonomy" id="30213"/>
    <lineage>
        <taxon>Eukaryota</taxon>
        <taxon>Metazoa</taxon>
        <taxon>Ecdysozoa</taxon>
        <taxon>Arthropoda</taxon>
        <taxon>Hexapoda</taxon>
        <taxon>Insecta</taxon>
        <taxon>Pterygota</taxon>
        <taxon>Neoptera</taxon>
        <taxon>Endopterygota</taxon>
        <taxon>Hymenoptera</taxon>
        <taxon>Apocrita</taxon>
        <taxon>Aculeata</taxon>
        <taxon>Vespoidea</taxon>
        <taxon>Vespidae</taxon>
        <taxon>Vespinae</taxon>
        <taxon>Vespula</taxon>
    </lineage>
</organism>
<dbReference type="EMBL" id="JACSDY010000008">
    <property type="protein sequence ID" value="KAF7421977.1"/>
    <property type="molecule type" value="Genomic_DNA"/>
</dbReference>
<reference evidence="1" key="1">
    <citation type="journal article" date="2020" name="G3 (Bethesda)">
        <title>High-Quality Assemblies for Three Invasive Social Wasps from the &lt;i&gt;Vespula&lt;/i&gt; Genus.</title>
        <authorList>
            <person name="Harrop T.W.R."/>
            <person name="Guhlin J."/>
            <person name="McLaughlin G.M."/>
            <person name="Permina E."/>
            <person name="Stockwell P."/>
            <person name="Gilligan J."/>
            <person name="Le Lec M.F."/>
            <person name="Gruber M.A.M."/>
            <person name="Quinn O."/>
            <person name="Lovegrove M."/>
            <person name="Duncan E.J."/>
            <person name="Remnant E.J."/>
            <person name="Van Eeckhoven J."/>
            <person name="Graham B."/>
            <person name="Knapp R.A."/>
            <person name="Langford K.W."/>
            <person name="Kronenberg Z."/>
            <person name="Press M.O."/>
            <person name="Eacker S.M."/>
            <person name="Wilson-Rankin E.E."/>
            <person name="Purcell J."/>
            <person name="Lester P.J."/>
            <person name="Dearden P.K."/>
        </authorList>
    </citation>
    <scope>NUCLEOTIDE SEQUENCE</scope>
    <source>
        <strain evidence="1">Volc-1</strain>
    </source>
</reference>
<dbReference type="AlphaFoldDB" id="A0A834NZB8"/>
<evidence type="ECO:0000313" key="1">
    <source>
        <dbReference type="EMBL" id="KAF7421977.1"/>
    </source>
</evidence>
<sequence length="75" mass="8769">MSRSANFLDKAYTQASCNEAKWELWKEISETTLLDENELPSSSLCSRPGLMWLREMIDYLCNFVRIAWLLPSNHN</sequence>
<proteinExistence type="predicted"/>
<evidence type="ECO:0000313" key="2">
    <source>
        <dbReference type="Proteomes" id="UP000600918"/>
    </source>
</evidence>
<gene>
    <name evidence="1" type="ORF">H0235_009813</name>
</gene>
<name>A0A834NZB8_VESPE</name>
<dbReference type="Proteomes" id="UP000600918">
    <property type="component" value="Unassembled WGS sequence"/>
</dbReference>
<accession>A0A834NZB8</accession>